<sequence length="89" mass="10156">KDTYCSTRDLINAKYSAEQPKQSVGAWISAWCFGLQAWFYIGAKPRLILELRMTFGRGCLGGEICRLLDPLAERAVLEAEVLFCYHTYM</sequence>
<dbReference type="Proteomes" id="UP001178461">
    <property type="component" value="Chromosome 10"/>
</dbReference>
<feature type="non-terminal residue" evidence="1">
    <location>
        <position position="1"/>
    </location>
</feature>
<accession>A0AA35KX23</accession>
<dbReference type="EMBL" id="OX395135">
    <property type="protein sequence ID" value="CAI5785284.1"/>
    <property type="molecule type" value="Genomic_DNA"/>
</dbReference>
<evidence type="ECO:0000313" key="1">
    <source>
        <dbReference type="EMBL" id="CAI5785284.1"/>
    </source>
</evidence>
<evidence type="ECO:0000313" key="2">
    <source>
        <dbReference type="Proteomes" id="UP001178461"/>
    </source>
</evidence>
<dbReference type="AlphaFoldDB" id="A0AA35KX23"/>
<keyword evidence="2" id="KW-1185">Reference proteome</keyword>
<proteinExistence type="predicted"/>
<protein>
    <submittedName>
        <fullName evidence="1">Uncharacterized protein</fullName>
    </submittedName>
</protein>
<organism evidence="1 2">
    <name type="scientific">Podarcis lilfordi</name>
    <name type="common">Lilford's wall lizard</name>
    <dbReference type="NCBI Taxonomy" id="74358"/>
    <lineage>
        <taxon>Eukaryota</taxon>
        <taxon>Metazoa</taxon>
        <taxon>Chordata</taxon>
        <taxon>Craniata</taxon>
        <taxon>Vertebrata</taxon>
        <taxon>Euteleostomi</taxon>
        <taxon>Lepidosauria</taxon>
        <taxon>Squamata</taxon>
        <taxon>Bifurcata</taxon>
        <taxon>Unidentata</taxon>
        <taxon>Episquamata</taxon>
        <taxon>Laterata</taxon>
        <taxon>Lacertibaenia</taxon>
        <taxon>Lacertidae</taxon>
        <taxon>Podarcis</taxon>
    </lineage>
</organism>
<gene>
    <name evidence="1" type="ORF">PODLI_1B038041</name>
</gene>
<name>A0AA35KX23_9SAUR</name>
<reference evidence="1" key="1">
    <citation type="submission" date="2022-12" db="EMBL/GenBank/DDBJ databases">
        <authorList>
            <person name="Alioto T."/>
            <person name="Alioto T."/>
            <person name="Gomez Garrido J."/>
        </authorList>
    </citation>
    <scope>NUCLEOTIDE SEQUENCE</scope>
</reference>